<accession>A0A836G0J9</accession>
<protein>
    <submittedName>
        <fullName evidence="2">Uncharacterized protein</fullName>
    </submittedName>
</protein>
<name>A0A836G0J9_LEIEN</name>
<proteinExistence type="predicted"/>
<dbReference type="KEGG" id="lenr:94167472"/>
<dbReference type="Proteomes" id="UP000674179">
    <property type="component" value="Chromosome 36"/>
</dbReference>
<feature type="region of interest" description="Disordered" evidence="1">
    <location>
        <begin position="1"/>
        <end position="105"/>
    </location>
</feature>
<feature type="compositionally biased region" description="Polar residues" evidence="1">
    <location>
        <begin position="432"/>
        <end position="454"/>
    </location>
</feature>
<reference evidence="2 3" key="1">
    <citation type="submission" date="2021-02" db="EMBL/GenBank/DDBJ databases">
        <title>Leishmania (Mundinia) enrietti genome sequencing and assembly.</title>
        <authorList>
            <person name="Almutairi H."/>
            <person name="Gatherer D."/>
        </authorList>
    </citation>
    <scope>NUCLEOTIDE SEQUENCE [LARGE SCALE GENOMIC DNA]</scope>
    <source>
        <strain evidence="2">CUR178</strain>
    </source>
</reference>
<gene>
    <name evidence="2" type="ORF">CUR178_00170</name>
</gene>
<feature type="region of interest" description="Disordered" evidence="1">
    <location>
        <begin position="427"/>
        <end position="456"/>
    </location>
</feature>
<sequence>MPRAAVAATRPPGKSPAIRDRASKSRSPHSRASSGQGGRLLRAAADASTSSRPPTGMPAAASAAFAAHSRARQRSKEAPARTRDSARTASSRSHKSKTTRTVVNGGGGAAAAAAAAAPFSSAGRSGSFTPRGSSVVTTAYGRHNQRNSRLVCRISEEIALHRMQRAVRCFLMHRYLQRTVPVASVPLSMSESLIAESAATDAAPRLESRFLHRLRAELYRQERAAELRTGIAKRVIQAALRRWAQTHPLQHRRLFLLSRVQTVSERCPVRATELDTALCSIQASLRTRESSYLVEARRVNYRQQTAVRVLERAWQKTPRYAASIRRIHDRQVRDVLCRQESVERRDILRRRLIFMVCCHQGFFNDPRMWEAGVAIRRIPLNAPHGLLSTEMSYTLSGSAAFPSPLTSAAADAVPLYGDDAAEQVRAAASPLQPETPQLSPSANANGRMSCSGSRAPSGLSHFEIIRSSFRGGREKEDGGRLDIDAALRLGEYRLLFSPAQWRLLVEVKALPQLRLTLPHRSGVAEEQCVSHDTTESQKAEQGGAHASDPTQLQAMAAESVGNGASSLSYARSFMSALAFLRQPRSFDAECRFTARHLHDIRCSTADMQQELRTHGCVSAALAAPFLTFGLHCQGLARGEVGSSCLTNTAGMKMCRPLVAGHVACAATELRRCLVGAALGCGDAMDAVLPVVLEEHRCGLKPVARRPRQRPPLAGVRPLSLSYTRATPTAVFMRDGFSNPATAALYHAATKPTRRAGAADPTRTSPRQGSAAGINLSVEWRRRLAVSADDVGPYWREFFVSAAVNAFVTITGKQGEVPGEANAARGVDISSTSPLRPALVRRGLESRLFPGAPSYLLQDFTPSRIRRHAQARAGSAPVDIAGDAVVFAVALAGGSPSSSLSLSTRAVAHPGEWWDAVERLLLQEYTGRTELLSSEAAQRSSIDVLQRMAYASADESVVGA</sequence>
<feature type="region of interest" description="Disordered" evidence="1">
    <location>
        <begin position="526"/>
        <end position="548"/>
    </location>
</feature>
<feature type="compositionally biased region" description="Basic and acidic residues" evidence="1">
    <location>
        <begin position="74"/>
        <end position="86"/>
    </location>
</feature>
<dbReference type="EMBL" id="JAFHKP010000036">
    <property type="protein sequence ID" value="KAG5465466.1"/>
    <property type="molecule type" value="Genomic_DNA"/>
</dbReference>
<keyword evidence="3" id="KW-1185">Reference proteome</keyword>
<evidence type="ECO:0000313" key="2">
    <source>
        <dbReference type="EMBL" id="KAG5465466.1"/>
    </source>
</evidence>
<dbReference type="RefSeq" id="XP_067688065.1">
    <property type="nucleotide sequence ID" value="XM_067831962.1"/>
</dbReference>
<dbReference type="OrthoDB" id="273572at2759"/>
<feature type="region of interest" description="Disordered" evidence="1">
    <location>
        <begin position="750"/>
        <end position="770"/>
    </location>
</feature>
<feature type="compositionally biased region" description="Low complexity" evidence="1">
    <location>
        <begin position="59"/>
        <end position="68"/>
    </location>
</feature>
<organism evidence="2 3">
    <name type="scientific">Leishmania enriettii</name>
    <dbReference type="NCBI Taxonomy" id="5663"/>
    <lineage>
        <taxon>Eukaryota</taxon>
        <taxon>Discoba</taxon>
        <taxon>Euglenozoa</taxon>
        <taxon>Kinetoplastea</taxon>
        <taxon>Metakinetoplastina</taxon>
        <taxon>Trypanosomatida</taxon>
        <taxon>Trypanosomatidae</taxon>
        <taxon>Leishmaniinae</taxon>
        <taxon>Leishmania</taxon>
    </lineage>
</organism>
<feature type="compositionally biased region" description="Basic and acidic residues" evidence="1">
    <location>
        <begin position="528"/>
        <end position="538"/>
    </location>
</feature>
<evidence type="ECO:0000313" key="3">
    <source>
        <dbReference type="Proteomes" id="UP000674179"/>
    </source>
</evidence>
<comment type="caution">
    <text evidence="2">The sequence shown here is derived from an EMBL/GenBank/DDBJ whole genome shotgun (WGS) entry which is preliminary data.</text>
</comment>
<dbReference type="AlphaFoldDB" id="A0A836G0J9"/>
<dbReference type="GeneID" id="94167472"/>
<evidence type="ECO:0000256" key="1">
    <source>
        <dbReference type="SAM" id="MobiDB-lite"/>
    </source>
</evidence>